<proteinExistence type="predicted"/>
<gene>
    <name evidence="1" type="ORF">TNIN_27301</name>
</gene>
<dbReference type="AlphaFoldDB" id="A0A8X7CAE9"/>
<sequence>MLDTQNHNNKTIMSFDCDFGEQWILSDSRNAQRHLRGWSSANDETSVSVLVRLRKISKIHDGHLQRIPSHVNSGITC</sequence>
<reference evidence="1" key="1">
    <citation type="submission" date="2020-08" db="EMBL/GenBank/DDBJ databases">
        <title>Multicomponent nature underlies the extraordinary mechanical properties of spider dragline silk.</title>
        <authorList>
            <person name="Kono N."/>
            <person name="Nakamura H."/>
            <person name="Mori M."/>
            <person name="Yoshida Y."/>
            <person name="Ohtoshi R."/>
            <person name="Malay A.D."/>
            <person name="Moran D.A.P."/>
            <person name="Tomita M."/>
            <person name="Numata K."/>
            <person name="Arakawa K."/>
        </authorList>
    </citation>
    <scope>NUCLEOTIDE SEQUENCE</scope>
</reference>
<protein>
    <submittedName>
        <fullName evidence="1">Uncharacterized protein</fullName>
    </submittedName>
</protein>
<name>A0A8X7CAE9_9ARAC</name>
<organism evidence="1 2">
    <name type="scientific">Trichonephila inaurata madagascariensis</name>
    <dbReference type="NCBI Taxonomy" id="2747483"/>
    <lineage>
        <taxon>Eukaryota</taxon>
        <taxon>Metazoa</taxon>
        <taxon>Ecdysozoa</taxon>
        <taxon>Arthropoda</taxon>
        <taxon>Chelicerata</taxon>
        <taxon>Arachnida</taxon>
        <taxon>Araneae</taxon>
        <taxon>Araneomorphae</taxon>
        <taxon>Entelegynae</taxon>
        <taxon>Araneoidea</taxon>
        <taxon>Nephilidae</taxon>
        <taxon>Trichonephila</taxon>
        <taxon>Trichonephila inaurata</taxon>
    </lineage>
</organism>
<comment type="caution">
    <text evidence="1">The sequence shown here is derived from an EMBL/GenBank/DDBJ whole genome shotgun (WGS) entry which is preliminary data.</text>
</comment>
<evidence type="ECO:0000313" key="1">
    <source>
        <dbReference type="EMBL" id="GFY62058.1"/>
    </source>
</evidence>
<accession>A0A8X7CAE9</accession>
<dbReference type="EMBL" id="BMAV01014045">
    <property type="protein sequence ID" value="GFY62058.1"/>
    <property type="molecule type" value="Genomic_DNA"/>
</dbReference>
<dbReference type="OrthoDB" id="6436180at2759"/>
<evidence type="ECO:0000313" key="2">
    <source>
        <dbReference type="Proteomes" id="UP000886998"/>
    </source>
</evidence>
<dbReference type="Proteomes" id="UP000886998">
    <property type="component" value="Unassembled WGS sequence"/>
</dbReference>
<keyword evidence="2" id="KW-1185">Reference proteome</keyword>